<dbReference type="CDD" id="cd05289">
    <property type="entry name" value="MDR_like_2"/>
    <property type="match status" value="1"/>
</dbReference>
<evidence type="ECO:0000313" key="3">
    <source>
        <dbReference type="EMBL" id="MFB9833191.1"/>
    </source>
</evidence>
<keyword evidence="4" id="KW-1185">Reference proteome</keyword>
<dbReference type="SUPFAM" id="SSF50129">
    <property type="entry name" value="GroES-like"/>
    <property type="match status" value="1"/>
</dbReference>
<dbReference type="SUPFAM" id="SSF51735">
    <property type="entry name" value="NAD(P)-binding Rossmann-fold domains"/>
    <property type="match status" value="1"/>
</dbReference>
<gene>
    <name evidence="3" type="ORF">ACFFNX_13445</name>
</gene>
<dbReference type="GO" id="GO:0016491">
    <property type="term" value="F:oxidoreductase activity"/>
    <property type="evidence" value="ECO:0007669"/>
    <property type="project" value="UniProtKB-KW"/>
</dbReference>
<name>A0ABV5YF54_9ACTN</name>
<evidence type="ECO:0000259" key="2">
    <source>
        <dbReference type="SMART" id="SM00829"/>
    </source>
</evidence>
<protein>
    <submittedName>
        <fullName evidence="3">NADP-dependent oxidoreductase</fullName>
        <ecNumber evidence="3">1.-.-.-</ecNumber>
    </submittedName>
</protein>
<reference evidence="3 4" key="1">
    <citation type="submission" date="2024-09" db="EMBL/GenBank/DDBJ databases">
        <authorList>
            <person name="Sun Q."/>
            <person name="Mori K."/>
        </authorList>
    </citation>
    <scope>NUCLEOTIDE SEQUENCE [LARGE SCALE GENOMIC DNA]</scope>
    <source>
        <strain evidence="3 4">TBRC 0563</strain>
    </source>
</reference>
<dbReference type="PANTHER" id="PTHR44154">
    <property type="entry name" value="QUINONE OXIDOREDUCTASE"/>
    <property type="match status" value="1"/>
</dbReference>
<dbReference type="EC" id="1.-.-.-" evidence="3"/>
<evidence type="ECO:0000256" key="1">
    <source>
        <dbReference type="ARBA" id="ARBA00022857"/>
    </source>
</evidence>
<sequence>MTATMRAVVAEGFGPPDRLVVRRMPIPVPGPGQVQVRVRAAALNPADLRLLDGVLREQAPLTFPHVPGSDFSGTVTGLGDGVSRFAVGDEVFGLGLPRTVAPMAAIVSDPPSLTTGTMAEYAVFDADAPALAPRPAKLAAEHAAGLPMVALTALPLLRRSRLRPADTVLVVGATGGVGSAVVPLLADAGAHVIATAGEADRRHVRALGAAEVIDHHTDDVVAETLRRHPAGIAAVVNLALPGRRLVDFARLVRRGGQILNVAFPKPDPAAFDRDDLTVETVFTTARHGDLAEVAARAIDGSLPAAIGRRYRLDDGPRAYRELVSEHTRGKLLVVMDEQP</sequence>
<dbReference type="InterPro" id="IPR020843">
    <property type="entry name" value="ER"/>
</dbReference>
<dbReference type="InterPro" id="IPR013154">
    <property type="entry name" value="ADH-like_N"/>
</dbReference>
<dbReference type="PANTHER" id="PTHR44154:SF1">
    <property type="entry name" value="QUINONE OXIDOREDUCTASE"/>
    <property type="match status" value="1"/>
</dbReference>
<dbReference type="Proteomes" id="UP001589627">
    <property type="component" value="Unassembled WGS sequence"/>
</dbReference>
<dbReference type="SMART" id="SM00829">
    <property type="entry name" value="PKS_ER"/>
    <property type="match status" value="1"/>
</dbReference>
<dbReference type="Gene3D" id="3.40.50.720">
    <property type="entry name" value="NAD(P)-binding Rossmann-like Domain"/>
    <property type="match status" value="1"/>
</dbReference>
<comment type="caution">
    <text evidence="3">The sequence shown here is derived from an EMBL/GenBank/DDBJ whole genome shotgun (WGS) entry which is preliminary data.</text>
</comment>
<keyword evidence="1" id="KW-0521">NADP</keyword>
<dbReference type="EMBL" id="JBHLZP010000078">
    <property type="protein sequence ID" value="MFB9833191.1"/>
    <property type="molecule type" value="Genomic_DNA"/>
</dbReference>
<dbReference type="Gene3D" id="3.90.180.10">
    <property type="entry name" value="Medium-chain alcohol dehydrogenases, catalytic domain"/>
    <property type="match status" value="1"/>
</dbReference>
<keyword evidence="3" id="KW-0560">Oxidoreductase</keyword>
<dbReference type="Pfam" id="PF08240">
    <property type="entry name" value="ADH_N"/>
    <property type="match status" value="1"/>
</dbReference>
<feature type="domain" description="Enoyl reductase (ER)" evidence="2">
    <location>
        <begin position="14"/>
        <end position="333"/>
    </location>
</feature>
<dbReference type="RefSeq" id="WP_378200349.1">
    <property type="nucleotide sequence ID" value="NZ_JBHLZP010000078.1"/>
</dbReference>
<dbReference type="InterPro" id="IPR051603">
    <property type="entry name" value="Zinc-ADH_QOR/CCCR"/>
</dbReference>
<accession>A0ABV5YF54</accession>
<proteinExistence type="predicted"/>
<dbReference type="InterPro" id="IPR011032">
    <property type="entry name" value="GroES-like_sf"/>
</dbReference>
<dbReference type="Pfam" id="PF13602">
    <property type="entry name" value="ADH_zinc_N_2"/>
    <property type="match status" value="1"/>
</dbReference>
<dbReference type="InterPro" id="IPR036291">
    <property type="entry name" value="NAD(P)-bd_dom_sf"/>
</dbReference>
<organism evidence="3 4">
    <name type="scientific">Actinoallomurus acaciae</name>
    <dbReference type="NCBI Taxonomy" id="502577"/>
    <lineage>
        <taxon>Bacteria</taxon>
        <taxon>Bacillati</taxon>
        <taxon>Actinomycetota</taxon>
        <taxon>Actinomycetes</taxon>
        <taxon>Streptosporangiales</taxon>
        <taxon>Thermomonosporaceae</taxon>
        <taxon>Actinoallomurus</taxon>
    </lineage>
</organism>
<evidence type="ECO:0000313" key="4">
    <source>
        <dbReference type="Proteomes" id="UP001589627"/>
    </source>
</evidence>